<proteinExistence type="predicted"/>
<dbReference type="AlphaFoldDB" id="A0A7G9Z3L6"/>
<name>A0A7G9Z3L6_9EURY</name>
<dbReference type="EMBL" id="MT631595">
    <property type="protein sequence ID" value="QNO54850.1"/>
    <property type="molecule type" value="Genomic_DNA"/>
</dbReference>
<evidence type="ECO:0000313" key="1">
    <source>
        <dbReference type="EMBL" id="QNO54850.1"/>
    </source>
</evidence>
<organism evidence="1">
    <name type="scientific">Candidatus Methanophaga sp. ANME-1 ERB7</name>
    <dbReference type="NCBI Taxonomy" id="2759913"/>
    <lineage>
        <taxon>Archaea</taxon>
        <taxon>Methanobacteriati</taxon>
        <taxon>Methanobacteriota</taxon>
        <taxon>Stenosarchaea group</taxon>
        <taxon>Methanomicrobia</taxon>
        <taxon>Candidatus Methanophagales</taxon>
        <taxon>Candidatus Methanophagaceae</taxon>
        <taxon>Candidatus Methanophaga</taxon>
    </lineage>
</organism>
<sequence length="59" mass="6605">MLVNSMSSRKNVLVAPISSSITKVIQVTFDRSMSVAVKSQISWFHVVGSVDDLKPRYTY</sequence>
<protein>
    <submittedName>
        <fullName evidence="1">Uncharacterized protein</fullName>
    </submittedName>
</protein>
<reference evidence="1" key="1">
    <citation type="submission" date="2020-06" db="EMBL/GenBank/DDBJ databases">
        <title>Unique genomic features of the anaerobic methanotrophic archaea.</title>
        <authorList>
            <person name="Chadwick G.L."/>
            <person name="Skennerton C.T."/>
            <person name="Laso-Perez R."/>
            <person name="Leu A.O."/>
            <person name="Speth D.R."/>
            <person name="Yu H."/>
            <person name="Morgan-Lang C."/>
            <person name="Hatzenpichler R."/>
            <person name="Goudeau D."/>
            <person name="Malmstrom R."/>
            <person name="Brazelton W.J."/>
            <person name="Woyke T."/>
            <person name="Hallam S.J."/>
            <person name="Tyson G.W."/>
            <person name="Wegener G."/>
            <person name="Boetius A."/>
            <person name="Orphan V."/>
        </authorList>
    </citation>
    <scope>NUCLEOTIDE SEQUENCE</scope>
</reference>
<gene>
    <name evidence="1" type="ORF">PAHOCELH_00011</name>
</gene>
<accession>A0A7G9Z3L6</accession>